<evidence type="ECO:0000313" key="9">
    <source>
        <dbReference type="EMBL" id="GAA0563308.1"/>
    </source>
</evidence>
<dbReference type="PANTHER" id="PTHR30572:SF18">
    <property type="entry name" value="ABC-TYPE MACROLIDE FAMILY EXPORT SYSTEM PERMEASE COMPONENT 2"/>
    <property type="match status" value="1"/>
</dbReference>
<dbReference type="Pfam" id="PF12704">
    <property type="entry name" value="MacB_PCD"/>
    <property type="match status" value="1"/>
</dbReference>
<dbReference type="InterPro" id="IPR025857">
    <property type="entry name" value="MacB_PCD"/>
</dbReference>
<comment type="caution">
    <text evidence="9">The sequence shown here is derived from an EMBL/GenBank/DDBJ whole genome shotgun (WGS) entry which is preliminary data.</text>
</comment>
<keyword evidence="3 6" id="KW-0812">Transmembrane</keyword>
<dbReference type="InterPro" id="IPR050250">
    <property type="entry name" value="Macrolide_Exporter_MacB"/>
</dbReference>
<evidence type="ECO:0000259" key="8">
    <source>
        <dbReference type="Pfam" id="PF12704"/>
    </source>
</evidence>
<evidence type="ECO:0000313" key="10">
    <source>
        <dbReference type="Proteomes" id="UP001501169"/>
    </source>
</evidence>
<comment type="subcellular location">
    <subcellularLocation>
        <location evidence="1">Cell membrane</location>
        <topology evidence="1">Multi-pass membrane protein</topology>
    </subcellularLocation>
</comment>
<feature type="transmembrane region" description="Helical" evidence="6">
    <location>
        <begin position="399"/>
        <end position="420"/>
    </location>
</feature>
<keyword evidence="5 6" id="KW-0472">Membrane</keyword>
<protein>
    <submittedName>
        <fullName evidence="9">ABC transporter permease</fullName>
    </submittedName>
</protein>
<dbReference type="RefSeq" id="WP_226768116.1">
    <property type="nucleotide sequence ID" value="NZ_BAAAEO010000006.1"/>
</dbReference>
<dbReference type="Proteomes" id="UP001501169">
    <property type="component" value="Unassembled WGS sequence"/>
</dbReference>
<sequence>MEQFIYYLKVSLISIRRAPLPYALTIFILSVGLGVFFANATFYYQLNSDPLPEKSDKLFFPMLNLVPYECSTDCRTPRVLSYSNVEKLSQTDIPSQAAAMYSADGYLRQRADQTPLPVSIRITQRDFFAMFDVPVLHGSIWPDNSARPEVILTKATAQKLFGKSDVVGEKLLLDDRNVTVSAVLDDWQMLPRLYDANNRNHLSEADDIYLPLETGYDMNYLSNSQSQTFDDTDYRQLSTQGRTGALHQLQYWVKLDTPAQQQAYRQFMTNLVQDEKAAGRHPSPPNNQLVAMRDIVSYFGGDSSDIKAFALVTLLFLLVCLFNASHLSLNRYLSNQYEFSLRRALGASRSQLQLQMLADVLIMALFTITGALLTGYGGIKLMNNLLPANRLFSDWDLTLLLGLLTVAVICSYLVTLYPSLRASFGSLNQQLKE</sequence>
<name>A0ABN1EBQ0_9GAMM</name>
<evidence type="ECO:0000259" key="7">
    <source>
        <dbReference type="Pfam" id="PF02687"/>
    </source>
</evidence>
<dbReference type="Pfam" id="PF02687">
    <property type="entry name" value="FtsX"/>
    <property type="match status" value="1"/>
</dbReference>
<feature type="domain" description="MacB-like periplasmic core" evidence="8">
    <location>
        <begin position="23"/>
        <end position="266"/>
    </location>
</feature>
<dbReference type="InterPro" id="IPR003838">
    <property type="entry name" value="ABC3_permease_C"/>
</dbReference>
<dbReference type="EMBL" id="BAAAEO010000006">
    <property type="protein sequence ID" value="GAA0563308.1"/>
    <property type="molecule type" value="Genomic_DNA"/>
</dbReference>
<proteinExistence type="predicted"/>
<dbReference type="PANTHER" id="PTHR30572">
    <property type="entry name" value="MEMBRANE COMPONENT OF TRANSPORTER-RELATED"/>
    <property type="match status" value="1"/>
</dbReference>
<feature type="transmembrane region" description="Helical" evidence="6">
    <location>
        <begin position="20"/>
        <end position="44"/>
    </location>
</feature>
<evidence type="ECO:0000256" key="1">
    <source>
        <dbReference type="ARBA" id="ARBA00004651"/>
    </source>
</evidence>
<keyword evidence="10" id="KW-1185">Reference proteome</keyword>
<feature type="domain" description="ABC3 transporter permease C-terminal" evidence="7">
    <location>
        <begin position="311"/>
        <end position="421"/>
    </location>
</feature>
<evidence type="ECO:0000256" key="5">
    <source>
        <dbReference type="ARBA" id="ARBA00023136"/>
    </source>
</evidence>
<evidence type="ECO:0000256" key="2">
    <source>
        <dbReference type="ARBA" id="ARBA00022475"/>
    </source>
</evidence>
<keyword evidence="4 6" id="KW-1133">Transmembrane helix</keyword>
<evidence type="ECO:0000256" key="6">
    <source>
        <dbReference type="SAM" id="Phobius"/>
    </source>
</evidence>
<organism evidence="9 10">
    <name type="scientific">Rheinheimera aquimaris</name>
    <dbReference type="NCBI Taxonomy" id="412437"/>
    <lineage>
        <taxon>Bacteria</taxon>
        <taxon>Pseudomonadati</taxon>
        <taxon>Pseudomonadota</taxon>
        <taxon>Gammaproteobacteria</taxon>
        <taxon>Chromatiales</taxon>
        <taxon>Chromatiaceae</taxon>
        <taxon>Rheinheimera</taxon>
    </lineage>
</organism>
<gene>
    <name evidence="9" type="ORF">GCM10009098_34310</name>
</gene>
<reference evidence="9 10" key="1">
    <citation type="journal article" date="2019" name="Int. J. Syst. Evol. Microbiol.">
        <title>The Global Catalogue of Microorganisms (GCM) 10K type strain sequencing project: providing services to taxonomists for standard genome sequencing and annotation.</title>
        <authorList>
            <consortium name="The Broad Institute Genomics Platform"/>
            <consortium name="The Broad Institute Genome Sequencing Center for Infectious Disease"/>
            <person name="Wu L."/>
            <person name="Ma J."/>
        </authorList>
    </citation>
    <scope>NUCLEOTIDE SEQUENCE [LARGE SCALE GENOMIC DNA]</scope>
    <source>
        <strain evidence="9 10">JCM 14331</strain>
    </source>
</reference>
<keyword evidence="2" id="KW-1003">Cell membrane</keyword>
<accession>A0ABN1EBQ0</accession>
<feature type="transmembrane region" description="Helical" evidence="6">
    <location>
        <begin position="354"/>
        <end position="379"/>
    </location>
</feature>
<evidence type="ECO:0000256" key="3">
    <source>
        <dbReference type="ARBA" id="ARBA00022692"/>
    </source>
</evidence>
<feature type="transmembrane region" description="Helical" evidence="6">
    <location>
        <begin position="308"/>
        <end position="333"/>
    </location>
</feature>
<evidence type="ECO:0000256" key="4">
    <source>
        <dbReference type="ARBA" id="ARBA00022989"/>
    </source>
</evidence>